<accession>A0A0B0H7I9</accession>
<gene>
    <name evidence="4" type="ORF">JV46_05120</name>
</gene>
<evidence type="ECO:0000313" key="4">
    <source>
        <dbReference type="EMBL" id="KHF25085.1"/>
    </source>
</evidence>
<protein>
    <submittedName>
        <fullName evidence="4">Glycine/D-amino acid oxidase</fullName>
        <ecNumber evidence="4">1.5.3.1</ecNumber>
    </submittedName>
</protein>
<dbReference type="PATRIC" id="fig|2340.3.peg.1716"/>
<keyword evidence="2" id="KW-0472">Membrane</keyword>
<dbReference type="SUPFAM" id="SSF54373">
    <property type="entry name" value="FAD-linked reductases, C-terminal domain"/>
    <property type="match status" value="1"/>
</dbReference>
<dbReference type="EMBL" id="JRAA01000002">
    <property type="protein sequence ID" value="KHF25085.1"/>
    <property type="molecule type" value="Genomic_DNA"/>
</dbReference>
<feature type="domain" description="FAD dependent oxidoreductase" evidence="3">
    <location>
        <begin position="4"/>
        <end position="348"/>
    </location>
</feature>
<organism evidence="4 5">
    <name type="scientific">Solemya velum gill symbiont</name>
    <dbReference type="NCBI Taxonomy" id="2340"/>
    <lineage>
        <taxon>Bacteria</taxon>
        <taxon>Pseudomonadati</taxon>
        <taxon>Pseudomonadota</taxon>
        <taxon>Gammaproteobacteria</taxon>
        <taxon>sulfur-oxidizing symbionts</taxon>
    </lineage>
</organism>
<dbReference type="Pfam" id="PF01266">
    <property type="entry name" value="DAO"/>
    <property type="match status" value="1"/>
</dbReference>
<dbReference type="AlphaFoldDB" id="A0A0B0H7I9"/>
<dbReference type="InterPro" id="IPR036188">
    <property type="entry name" value="FAD/NAD-bd_sf"/>
</dbReference>
<keyword evidence="5" id="KW-1185">Reference proteome</keyword>
<name>A0A0B0H7I9_SOVGS</name>
<comment type="caution">
    <text evidence="4">The sequence shown here is derived from an EMBL/GenBank/DDBJ whole genome shotgun (WGS) entry which is preliminary data.</text>
</comment>
<dbReference type="Gene3D" id="3.50.50.60">
    <property type="entry name" value="FAD/NAD(P)-binding domain"/>
    <property type="match status" value="1"/>
</dbReference>
<evidence type="ECO:0000256" key="2">
    <source>
        <dbReference type="SAM" id="Phobius"/>
    </source>
</evidence>
<dbReference type="eggNOG" id="COG0665">
    <property type="taxonomic scope" value="Bacteria"/>
</dbReference>
<dbReference type="EC" id="1.5.3.1" evidence="4"/>
<dbReference type="PROSITE" id="PS51257">
    <property type="entry name" value="PROKAR_LIPOPROTEIN"/>
    <property type="match status" value="1"/>
</dbReference>
<keyword evidence="2" id="KW-1133">Transmembrane helix</keyword>
<evidence type="ECO:0000313" key="5">
    <source>
        <dbReference type="Proteomes" id="UP000030856"/>
    </source>
</evidence>
<reference evidence="4 5" key="1">
    <citation type="journal article" date="2014" name="BMC Genomics">
        <title>The genome of the intracellular bacterium of the coastal bivalve, Solemya velum: a blueprint for thriving in and out of symbiosis.</title>
        <authorList>
            <person name="Dmytrenko O."/>
            <person name="Russell S.L."/>
            <person name="Loo W.T."/>
            <person name="Fontanez K.M."/>
            <person name="Liao L."/>
            <person name="Roeselers G."/>
            <person name="Sharma R."/>
            <person name="Stewart F.J."/>
            <person name="Newton I.L."/>
            <person name="Woyke T."/>
            <person name="Wu D."/>
            <person name="Lang J.M."/>
            <person name="Eisen J.A."/>
            <person name="Cavanaugh C.M."/>
        </authorList>
    </citation>
    <scope>NUCLEOTIDE SEQUENCE [LARGE SCALE GENOMIC DNA]</scope>
    <source>
        <strain evidence="4 5">WH</strain>
    </source>
</reference>
<dbReference type="InterPro" id="IPR006076">
    <property type="entry name" value="FAD-dep_OxRdtase"/>
</dbReference>
<keyword evidence="2" id="KW-0812">Transmembrane</keyword>
<dbReference type="RefSeq" id="WP_078453083.1">
    <property type="nucleotide sequence ID" value="NZ_JRAA01000002.1"/>
</dbReference>
<evidence type="ECO:0000259" key="3">
    <source>
        <dbReference type="Pfam" id="PF01266"/>
    </source>
</evidence>
<evidence type="ECO:0000256" key="1">
    <source>
        <dbReference type="ARBA" id="ARBA00023002"/>
    </source>
</evidence>
<sequence>MKSDVLIIGGGLMGACTALYLAKRGVKSIVLDKDHSGRHASGVNAGGLRKLNRNPAEIPLTVEASRIWSHIQELVDSDCDVKLSGQVRVAESDADMELLETRAALVRELGYEHEQMINRDKLYELVPALAPHCLGALWCEDDGFARPYHATTAFRRKAESLGADFHSHTALNALEREGDNWLASTHMGEIRAPVVVNASGAWGARLASTIGDQIPVKPGAPTLMVTERLPHFIDPVVGAASRKLSFKQMQNGTVIIGGAHMARLDMVNERSEIDYRTMAESARTVTTLFPQMADARIVRFWAGIEGFTPDHIPVIGPSINAPGLFHAFGFSAHGFQLSPVVGRILSELILDGQSSLPIEPFRADRFPTG</sequence>
<dbReference type="GO" id="GO:0008115">
    <property type="term" value="F:sarcosine oxidase activity"/>
    <property type="evidence" value="ECO:0007669"/>
    <property type="project" value="UniProtKB-EC"/>
</dbReference>
<proteinExistence type="predicted"/>
<dbReference type="PANTHER" id="PTHR13847">
    <property type="entry name" value="SARCOSINE DEHYDROGENASE-RELATED"/>
    <property type="match status" value="1"/>
</dbReference>
<keyword evidence="1 4" id="KW-0560">Oxidoreductase</keyword>
<dbReference type="GO" id="GO:0005737">
    <property type="term" value="C:cytoplasm"/>
    <property type="evidence" value="ECO:0007669"/>
    <property type="project" value="TreeGrafter"/>
</dbReference>
<feature type="transmembrane region" description="Helical" evidence="2">
    <location>
        <begin position="6"/>
        <end position="22"/>
    </location>
</feature>
<dbReference type="STRING" id="2340.JV46_05120"/>
<dbReference type="Gene3D" id="3.30.9.10">
    <property type="entry name" value="D-Amino Acid Oxidase, subunit A, domain 2"/>
    <property type="match status" value="1"/>
</dbReference>
<dbReference type="OrthoDB" id="9815989at2"/>
<dbReference type="SUPFAM" id="SSF51905">
    <property type="entry name" value="FAD/NAD(P)-binding domain"/>
    <property type="match status" value="1"/>
</dbReference>
<dbReference type="GeneID" id="86991892"/>
<dbReference type="Proteomes" id="UP000030856">
    <property type="component" value="Unassembled WGS sequence"/>
</dbReference>